<evidence type="ECO:0000259" key="5">
    <source>
        <dbReference type="SMART" id="SM00835"/>
    </source>
</evidence>
<evidence type="ECO:0000256" key="2">
    <source>
        <dbReference type="ARBA" id="ARBA00022729"/>
    </source>
</evidence>
<keyword evidence="7" id="KW-1185">Reference proteome</keyword>
<dbReference type="CDD" id="cd20305">
    <property type="entry name" value="cupin_OxDC_C"/>
    <property type="match status" value="1"/>
</dbReference>
<dbReference type="EMBL" id="JBGFFX010000011">
    <property type="protein sequence ID" value="MEY8772141.1"/>
    <property type="molecule type" value="Genomic_DNA"/>
</dbReference>
<dbReference type="PROSITE" id="PS51318">
    <property type="entry name" value="TAT"/>
    <property type="match status" value="1"/>
</dbReference>
<feature type="domain" description="Cupin type-1" evidence="5">
    <location>
        <begin position="74"/>
        <end position="219"/>
    </location>
</feature>
<feature type="chain" id="PRO_5046593726" evidence="4">
    <location>
        <begin position="28"/>
        <end position="408"/>
    </location>
</feature>
<dbReference type="Pfam" id="PF00190">
    <property type="entry name" value="Cupin_1"/>
    <property type="match status" value="2"/>
</dbReference>
<evidence type="ECO:0000313" key="7">
    <source>
        <dbReference type="Proteomes" id="UP001565243"/>
    </source>
</evidence>
<dbReference type="InterPro" id="IPR006045">
    <property type="entry name" value="Cupin_1"/>
</dbReference>
<dbReference type="PANTHER" id="PTHR35848">
    <property type="entry name" value="OXALATE-BINDING PROTEIN"/>
    <property type="match status" value="1"/>
</dbReference>
<dbReference type="SUPFAM" id="SSF51182">
    <property type="entry name" value="RmlC-like cupins"/>
    <property type="match status" value="1"/>
</dbReference>
<evidence type="ECO:0000256" key="1">
    <source>
        <dbReference type="ARBA" id="ARBA00022723"/>
    </source>
</evidence>
<evidence type="ECO:0000256" key="4">
    <source>
        <dbReference type="SAM" id="SignalP"/>
    </source>
</evidence>
<dbReference type="PANTHER" id="PTHR35848:SF9">
    <property type="entry name" value="SLL1358 PROTEIN"/>
    <property type="match status" value="1"/>
</dbReference>
<dbReference type="SMART" id="SM00835">
    <property type="entry name" value="Cupin_1"/>
    <property type="match status" value="2"/>
</dbReference>
<evidence type="ECO:0000256" key="3">
    <source>
        <dbReference type="SAM" id="MobiDB-lite"/>
    </source>
</evidence>
<name>A0ABV4EBF0_9GAMM</name>
<gene>
    <name evidence="6" type="ORF">AB6T85_17190</name>
</gene>
<dbReference type="NCBIfam" id="TIGR03404">
    <property type="entry name" value="bicupin_oxalic"/>
    <property type="match status" value="1"/>
</dbReference>
<keyword evidence="1" id="KW-0479">Metal-binding</keyword>
<dbReference type="InterPro" id="IPR017774">
    <property type="entry name" value="Bicupin_oxalate_deCO2ase/Oxase"/>
</dbReference>
<organism evidence="6 7">
    <name type="scientific">Erwinia aeris</name>
    <dbReference type="NCBI Taxonomy" id="3239803"/>
    <lineage>
        <taxon>Bacteria</taxon>
        <taxon>Pseudomonadati</taxon>
        <taxon>Pseudomonadota</taxon>
        <taxon>Gammaproteobacteria</taxon>
        <taxon>Enterobacterales</taxon>
        <taxon>Erwiniaceae</taxon>
        <taxon>Erwinia</taxon>
    </lineage>
</organism>
<feature type="domain" description="Cupin type-1" evidence="5">
    <location>
        <begin position="255"/>
        <end position="396"/>
    </location>
</feature>
<dbReference type="InterPro" id="IPR011051">
    <property type="entry name" value="RmlC_Cupin_sf"/>
</dbReference>
<reference evidence="6 7" key="1">
    <citation type="submission" date="2024-07" db="EMBL/GenBank/DDBJ databases">
        <authorList>
            <person name="Hebao G."/>
        </authorList>
    </citation>
    <scope>NUCLEOTIDE SEQUENCE [LARGE SCALE GENOMIC DNA]</scope>
    <source>
        <strain evidence="6 7">ACCC 02193</strain>
    </source>
</reference>
<dbReference type="InterPro" id="IPR006311">
    <property type="entry name" value="TAT_signal"/>
</dbReference>
<sequence>MNPITRRSFMTFAAGSTVALAAGSVHAHDRTVAAQPWTGQMGGSDPGPHDPLRQGENPDIVNPPATDSGTLPNLRFSYSDSHVRKGSGGWTRQITERELGVSKSIAGVNMRLNSGGIRELHWHKEGEWAYMLYGKARITALDVDGHWFVDDVGVGDLWYFPSGVPHSIQGLGPDGCEFLLAFDNGGFDEDSTFLLSDWFKHVPPEVLAKNFGVPVETFSKLPSPADEYIFAATPPGDLQKDAIAGATRSTTAFSHRMLAQQPITLKGGTVRITDSSLFKVSKTIAAALVELQPGAMRELHWHPNTDEWQYYLEGEGRMGVFASSGQARTFDFRAGDVGYVPFAMGHYVENTGDKPLRFLELFKSSYYADISLNQWLASTPPQLVRQHLHLDDAFMQALDKSKKPVVGG</sequence>
<dbReference type="CDD" id="cd20304">
    <property type="entry name" value="cupin_OxDC_N"/>
    <property type="match status" value="1"/>
</dbReference>
<protein>
    <submittedName>
        <fullName evidence="6">Cupin domain-containing protein</fullName>
    </submittedName>
</protein>
<accession>A0ABV4EBF0</accession>
<comment type="caution">
    <text evidence="6">The sequence shown here is derived from an EMBL/GenBank/DDBJ whole genome shotgun (WGS) entry which is preliminary data.</text>
</comment>
<dbReference type="RefSeq" id="WP_301730013.1">
    <property type="nucleotide sequence ID" value="NZ_JBGFFX010000011.1"/>
</dbReference>
<dbReference type="InterPro" id="IPR019546">
    <property type="entry name" value="TAT_signal_bac_arc"/>
</dbReference>
<dbReference type="InterPro" id="IPR014710">
    <property type="entry name" value="RmlC-like_jellyroll"/>
</dbReference>
<feature type="signal peptide" evidence="4">
    <location>
        <begin position="1"/>
        <end position="27"/>
    </location>
</feature>
<dbReference type="Proteomes" id="UP001565243">
    <property type="component" value="Unassembled WGS sequence"/>
</dbReference>
<feature type="region of interest" description="Disordered" evidence="3">
    <location>
        <begin position="36"/>
        <end position="69"/>
    </location>
</feature>
<dbReference type="NCBIfam" id="TIGR01409">
    <property type="entry name" value="TAT_signal_seq"/>
    <property type="match status" value="1"/>
</dbReference>
<proteinExistence type="predicted"/>
<evidence type="ECO:0000313" key="6">
    <source>
        <dbReference type="EMBL" id="MEY8772141.1"/>
    </source>
</evidence>
<dbReference type="InterPro" id="IPR051610">
    <property type="entry name" value="GPI/OXD"/>
</dbReference>
<dbReference type="Gene3D" id="2.60.120.10">
    <property type="entry name" value="Jelly Rolls"/>
    <property type="match status" value="2"/>
</dbReference>
<keyword evidence="2 4" id="KW-0732">Signal</keyword>